<dbReference type="Gene3D" id="1.50.10.150">
    <property type="entry name" value="Voltage-dependent anion channel"/>
    <property type="match status" value="1"/>
</dbReference>
<dbReference type="GO" id="GO:0046583">
    <property type="term" value="F:monoatomic cation efflux transmembrane transporter activity"/>
    <property type="evidence" value="ECO:0007669"/>
    <property type="project" value="TreeGrafter"/>
</dbReference>
<organism evidence="6 7">
    <name type="scientific">Aliiroseovarius sediminilitoris</name>
    <dbReference type="NCBI Taxonomy" id="1173584"/>
    <lineage>
        <taxon>Bacteria</taxon>
        <taxon>Pseudomonadati</taxon>
        <taxon>Pseudomonadota</taxon>
        <taxon>Alphaproteobacteria</taxon>
        <taxon>Rhodobacterales</taxon>
        <taxon>Paracoccaceae</taxon>
        <taxon>Aliiroseovarius</taxon>
    </lineage>
</organism>
<gene>
    <name evidence="6" type="ORF">SAMN05444851_1945</name>
</gene>
<feature type="transmembrane region" description="Helical" evidence="5">
    <location>
        <begin position="300"/>
        <end position="317"/>
    </location>
</feature>
<comment type="subcellular location">
    <subcellularLocation>
        <location evidence="1">Membrane</location>
        <topology evidence="1">Multi-pass membrane protein</topology>
    </subcellularLocation>
</comment>
<dbReference type="Proteomes" id="UP000199650">
    <property type="component" value="Unassembled WGS sequence"/>
</dbReference>
<keyword evidence="4 5" id="KW-0472">Membrane</keyword>
<feature type="transmembrane region" description="Helical" evidence="5">
    <location>
        <begin position="156"/>
        <end position="175"/>
    </location>
</feature>
<feature type="transmembrane region" description="Helical" evidence="5">
    <location>
        <begin position="212"/>
        <end position="233"/>
    </location>
</feature>
<feature type="transmembrane region" description="Helical" evidence="5">
    <location>
        <begin position="51"/>
        <end position="75"/>
    </location>
</feature>
<proteinExistence type="predicted"/>
<dbReference type="AlphaFoldDB" id="A0A1I0PVV9"/>
<reference evidence="6 7" key="1">
    <citation type="submission" date="2016-10" db="EMBL/GenBank/DDBJ databases">
        <authorList>
            <person name="de Groot N.N."/>
        </authorList>
    </citation>
    <scope>NUCLEOTIDE SEQUENCE [LARGE SCALE GENOMIC DNA]</scope>
    <source>
        <strain evidence="6 7">DSM 29439</strain>
    </source>
</reference>
<dbReference type="STRING" id="1173584.SAMN05444851_1945"/>
<keyword evidence="3 5" id="KW-1133">Transmembrane helix</keyword>
<feature type="transmembrane region" description="Helical" evidence="5">
    <location>
        <begin position="95"/>
        <end position="115"/>
    </location>
</feature>
<dbReference type="RefSeq" id="WP_091430221.1">
    <property type="nucleotide sequence ID" value="NZ_FOJB01000001.1"/>
</dbReference>
<feature type="transmembrane region" description="Helical" evidence="5">
    <location>
        <begin position="239"/>
        <end position="257"/>
    </location>
</feature>
<evidence type="ECO:0000256" key="2">
    <source>
        <dbReference type="ARBA" id="ARBA00022692"/>
    </source>
</evidence>
<accession>A0A1I0PVV9</accession>
<name>A0A1I0PVV9_9RHOB</name>
<feature type="transmembrane region" description="Helical" evidence="5">
    <location>
        <begin position="121"/>
        <end position="144"/>
    </location>
</feature>
<feature type="transmembrane region" description="Helical" evidence="5">
    <location>
        <begin position="181"/>
        <end position="200"/>
    </location>
</feature>
<feature type="transmembrane region" description="Helical" evidence="5">
    <location>
        <begin position="21"/>
        <end position="45"/>
    </location>
</feature>
<evidence type="ECO:0000256" key="3">
    <source>
        <dbReference type="ARBA" id="ARBA00022989"/>
    </source>
</evidence>
<sequence>MSQHISSDPDPITPPAEHSRLAQFPVTFFAIVMGLVGLALTLHAGAPAAPWLAQASSLVLLIAIAVFLVIAGIYVAKALRYPAMVAEEWHHPVKIAFFPTITVSLLLVATAIFPYDETLATWIWLAGVAGQGVLTIAVVTGWISHRSFQVGHLTPAWFIPAVGNVIVPILGARIGYIETSWLFFSGGIIFWIVLLTLVMNRLIFHDPMAARLFPTMVILIAPPAVAFLAYVSMTGTVDGFARILLNAGYIFAILVVAQVSKLTKLPFALSWWALSFPLAALSIASFRFSQLDGSRGHQTLGVLILIFLVLMVAGLVLRTGQAIARGEVCRPE</sequence>
<evidence type="ECO:0000256" key="5">
    <source>
        <dbReference type="SAM" id="Phobius"/>
    </source>
</evidence>
<evidence type="ECO:0000313" key="7">
    <source>
        <dbReference type="Proteomes" id="UP000199650"/>
    </source>
</evidence>
<dbReference type="EMBL" id="FOJB01000001">
    <property type="protein sequence ID" value="SEW18391.1"/>
    <property type="molecule type" value="Genomic_DNA"/>
</dbReference>
<evidence type="ECO:0000313" key="6">
    <source>
        <dbReference type="EMBL" id="SEW18391.1"/>
    </source>
</evidence>
<dbReference type="InterPro" id="IPR052951">
    <property type="entry name" value="Tellurite_res_ion_channel"/>
</dbReference>
<protein>
    <submittedName>
        <fullName evidence="6">Tellurite resistance protein</fullName>
    </submittedName>
</protein>
<dbReference type="Pfam" id="PF03595">
    <property type="entry name" value="SLAC1"/>
    <property type="match status" value="1"/>
</dbReference>
<dbReference type="PANTHER" id="PTHR37955:SF1">
    <property type="entry name" value="DEP DOMAIN-CONTAINING PROTEIN"/>
    <property type="match status" value="1"/>
</dbReference>
<evidence type="ECO:0000256" key="4">
    <source>
        <dbReference type="ARBA" id="ARBA00023136"/>
    </source>
</evidence>
<keyword evidence="7" id="KW-1185">Reference proteome</keyword>
<dbReference type="CDD" id="cd09323">
    <property type="entry name" value="TDT_SLAC1_like"/>
    <property type="match status" value="1"/>
</dbReference>
<dbReference type="PANTHER" id="PTHR37955">
    <property type="entry name" value="TELLURITE RESISTANCE PROTEIN TEHA"/>
    <property type="match status" value="1"/>
</dbReference>
<evidence type="ECO:0000256" key="1">
    <source>
        <dbReference type="ARBA" id="ARBA00004141"/>
    </source>
</evidence>
<dbReference type="InterPro" id="IPR004695">
    <property type="entry name" value="SLAC1/Mae1/Ssu1/TehA"/>
</dbReference>
<dbReference type="GO" id="GO:0005886">
    <property type="term" value="C:plasma membrane"/>
    <property type="evidence" value="ECO:0007669"/>
    <property type="project" value="TreeGrafter"/>
</dbReference>
<keyword evidence="2 5" id="KW-0812">Transmembrane</keyword>
<feature type="transmembrane region" description="Helical" evidence="5">
    <location>
        <begin position="269"/>
        <end position="288"/>
    </location>
</feature>
<dbReference type="OrthoDB" id="958273at2"/>
<dbReference type="InterPro" id="IPR038665">
    <property type="entry name" value="Voltage-dep_anion_channel_sf"/>
</dbReference>